<gene>
    <name evidence="2" type="ORF">CQW23_32357</name>
</gene>
<dbReference type="AlphaFoldDB" id="A0A2G2V510"/>
<dbReference type="EMBL" id="MLFT02000274">
    <property type="protein sequence ID" value="PHT28037.1"/>
    <property type="molecule type" value="Genomic_DNA"/>
</dbReference>
<dbReference type="GO" id="GO:0043457">
    <property type="term" value="P:regulation of cellular respiration"/>
    <property type="evidence" value="ECO:0007669"/>
    <property type="project" value="InterPro"/>
</dbReference>
<comment type="caution">
    <text evidence="2">The sequence shown here is derived from an EMBL/GenBank/DDBJ whole genome shotgun (WGS) entry which is preliminary data.</text>
</comment>
<dbReference type="OrthoDB" id="1685618at2759"/>
<feature type="region of interest" description="Disordered" evidence="1">
    <location>
        <begin position="1"/>
        <end position="20"/>
    </location>
</feature>
<feature type="region of interest" description="Disordered" evidence="1">
    <location>
        <begin position="79"/>
        <end position="99"/>
    </location>
</feature>
<dbReference type="PANTHER" id="PTHR47188">
    <property type="entry name" value="PROTEIN TAR1"/>
    <property type="match status" value="1"/>
</dbReference>
<dbReference type="InterPro" id="IPR044792">
    <property type="entry name" value="TAR1"/>
</dbReference>
<reference evidence="2 3" key="1">
    <citation type="journal article" date="2017" name="Genome Biol.">
        <title>New reference genome sequences of hot pepper reveal the massive evolution of plant disease-resistance genes by retroduplication.</title>
        <authorList>
            <person name="Kim S."/>
            <person name="Park J."/>
            <person name="Yeom S.I."/>
            <person name="Kim Y.M."/>
            <person name="Seo E."/>
            <person name="Kim K.T."/>
            <person name="Kim M.S."/>
            <person name="Lee J.M."/>
            <person name="Cheong K."/>
            <person name="Shin H.S."/>
            <person name="Kim S.B."/>
            <person name="Han K."/>
            <person name="Lee J."/>
            <person name="Park M."/>
            <person name="Lee H.A."/>
            <person name="Lee H.Y."/>
            <person name="Lee Y."/>
            <person name="Oh S."/>
            <person name="Lee J.H."/>
            <person name="Choi E."/>
            <person name="Choi E."/>
            <person name="Lee S.E."/>
            <person name="Jeon J."/>
            <person name="Kim H."/>
            <person name="Choi G."/>
            <person name="Song H."/>
            <person name="Lee J."/>
            <person name="Lee S.C."/>
            <person name="Kwon J.K."/>
            <person name="Lee H.Y."/>
            <person name="Koo N."/>
            <person name="Hong Y."/>
            <person name="Kim R.W."/>
            <person name="Kang W.H."/>
            <person name="Huh J.H."/>
            <person name="Kang B.C."/>
            <person name="Yang T.J."/>
            <person name="Lee Y.H."/>
            <person name="Bennetzen J.L."/>
            <person name="Choi D."/>
        </authorList>
    </citation>
    <scope>NUCLEOTIDE SEQUENCE [LARGE SCALE GENOMIC DNA]</scope>
    <source>
        <strain evidence="3">cv. PBC81</strain>
    </source>
</reference>
<dbReference type="Proteomes" id="UP000224567">
    <property type="component" value="Unassembled WGS sequence"/>
</dbReference>
<evidence type="ECO:0000256" key="1">
    <source>
        <dbReference type="SAM" id="MobiDB-lite"/>
    </source>
</evidence>
<dbReference type="PANTHER" id="PTHR47188:SF1">
    <property type="entry name" value="PROTEIN TAR1"/>
    <property type="match status" value="1"/>
</dbReference>
<sequence>MGLSPSLAPPSRGLGPGPPLTTAFQTTIRTTEPPDSKAGLFPIRSPLLRESFKYHISLCYSSMRAEISIAESHFRLQKKHRSPRRMPQTGHEGQAIDSSIPWRFPHRGSLVACRARWARTSGMGGGARARYRRTQPMRTPQLLNTFAESFCGAGFDKDPSAGSPTETLLRLLRPLNNKVQWTYLDVVGSEPPTSPQSEHFTGSFNR</sequence>
<organism evidence="2 3">
    <name type="scientific">Capsicum baccatum</name>
    <name type="common">Peruvian pepper</name>
    <dbReference type="NCBI Taxonomy" id="33114"/>
    <lineage>
        <taxon>Eukaryota</taxon>
        <taxon>Viridiplantae</taxon>
        <taxon>Streptophyta</taxon>
        <taxon>Embryophyta</taxon>
        <taxon>Tracheophyta</taxon>
        <taxon>Spermatophyta</taxon>
        <taxon>Magnoliopsida</taxon>
        <taxon>eudicotyledons</taxon>
        <taxon>Gunneridae</taxon>
        <taxon>Pentapetalae</taxon>
        <taxon>asterids</taxon>
        <taxon>lamiids</taxon>
        <taxon>Solanales</taxon>
        <taxon>Solanaceae</taxon>
        <taxon>Solanoideae</taxon>
        <taxon>Capsiceae</taxon>
        <taxon>Capsicum</taxon>
    </lineage>
</organism>
<protein>
    <submittedName>
        <fullName evidence="2">Uncharacterized protein</fullName>
    </submittedName>
</protein>
<evidence type="ECO:0000313" key="3">
    <source>
        <dbReference type="Proteomes" id="UP000224567"/>
    </source>
</evidence>
<proteinExistence type="predicted"/>
<keyword evidence="3" id="KW-1185">Reference proteome</keyword>
<evidence type="ECO:0000313" key="2">
    <source>
        <dbReference type="EMBL" id="PHT28037.1"/>
    </source>
</evidence>
<feature type="compositionally biased region" description="Low complexity" evidence="1">
    <location>
        <begin position="1"/>
        <end position="13"/>
    </location>
</feature>
<accession>A0A2G2V510</accession>
<name>A0A2G2V510_CAPBA</name>
<reference evidence="3" key="2">
    <citation type="journal article" date="2017" name="J. Anim. Genet.">
        <title>Multiple reference genome sequences of hot pepper reveal the massive evolution of plant disease resistance genes by retroduplication.</title>
        <authorList>
            <person name="Kim S."/>
            <person name="Park J."/>
            <person name="Yeom S.-I."/>
            <person name="Kim Y.-M."/>
            <person name="Seo E."/>
            <person name="Kim K.-T."/>
            <person name="Kim M.-S."/>
            <person name="Lee J.M."/>
            <person name="Cheong K."/>
            <person name="Shin H.-S."/>
            <person name="Kim S.-B."/>
            <person name="Han K."/>
            <person name="Lee J."/>
            <person name="Park M."/>
            <person name="Lee H.-A."/>
            <person name="Lee H.-Y."/>
            <person name="Lee Y."/>
            <person name="Oh S."/>
            <person name="Lee J.H."/>
            <person name="Choi E."/>
            <person name="Choi E."/>
            <person name="Lee S.E."/>
            <person name="Jeon J."/>
            <person name="Kim H."/>
            <person name="Choi G."/>
            <person name="Song H."/>
            <person name="Lee J."/>
            <person name="Lee S.-C."/>
            <person name="Kwon J.-K."/>
            <person name="Lee H.-Y."/>
            <person name="Koo N."/>
            <person name="Hong Y."/>
            <person name="Kim R.W."/>
            <person name="Kang W.-H."/>
            <person name="Huh J.H."/>
            <person name="Kang B.-C."/>
            <person name="Yang T.-J."/>
            <person name="Lee Y.-H."/>
            <person name="Bennetzen J.L."/>
            <person name="Choi D."/>
        </authorList>
    </citation>
    <scope>NUCLEOTIDE SEQUENCE [LARGE SCALE GENOMIC DNA]</scope>
    <source>
        <strain evidence="3">cv. PBC81</strain>
    </source>
</reference>